<dbReference type="AlphaFoldDB" id="A0A2P2KJW2"/>
<dbReference type="PANTHER" id="PTHR47868:SF2">
    <property type="entry name" value="OS05G0457700 PROTEIN"/>
    <property type="match status" value="1"/>
</dbReference>
<dbReference type="Gene3D" id="1.25.40.10">
    <property type="entry name" value="Tetratricopeptide repeat domain"/>
    <property type="match status" value="2"/>
</dbReference>
<evidence type="ECO:0000313" key="1">
    <source>
        <dbReference type="EMBL" id="MBX06010.1"/>
    </source>
</evidence>
<dbReference type="EMBL" id="GGEC01025526">
    <property type="protein sequence ID" value="MBX06010.1"/>
    <property type="molecule type" value="Transcribed_RNA"/>
</dbReference>
<organism evidence="1">
    <name type="scientific">Rhizophora mucronata</name>
    <name type="common">Asiatic mangrove</name>
    <dbReference type="NCBI Taxonomy" id="61149"/>
    <lineage>
        <taxon>Eukaryota</taxon>
        <taxon>Viridiplantae</taxon>
        <taxon>Streptophyta</taxon>
        <taxon>Embryophyta</taxon>
        <taxon>Tracheophyta</taxon>
        <taxon>Spermatophyta</taxon>
        <taxon>Magnoliopsida</taxon>
        <taxon>eudicotyledons</taxon>
        <taxon>Gunneridae</taxon>
        <taxon>Pentapetalae</taxon>
        <taxon>rosids</taxon>
        <taxon>fabids</taxon>
        <taxon>Malpighiales</taxon>
        <taxon>Rhizophoraceae</taxon>
        <taxon>Rhizophora</taxon>
    </lineage>
</organism>
<protein>
    <recommendedName>
        <fullName evidence="2">MalT-like TPR region domain-containing protein</fullName>
    </recommendedName>
</protein>
<dbReference type="SUPFAM" id="SSF48452">
    <property type="entry name" value="TPR-like"/>
    <property type="match status" value="1"/>
</dbReference>
<accession>A0A2P2KJW2</accession>
<evidence type="ECO:0008006" key="2">
    <source>
        <dbReference type="Google" id="ProtNLM"/>
    </source>
</evidence>
<sequence length="433" mass="47018">MIRSVVKLSRAATTVARAARLGPTTTTRFPPLSSPPLRLLHEGVNSQSANPVALQMIDYALSLATSQKSDESNAQAMLVLEQCLVSQSSETQDSVTQNSKGMVLLAMSSLLSSRGNYDEAMEKLQMIQDLTQSTLGVRVVAMEALIGLNLELGRDDTSSVLANKCLELLGRDSPEGSGRDFEVANARTIAVKGLVELVLGNLESAELSFQEFQDNEGLVGAVALSYGEFLHATQNFPMAKDLYQKVIQVVAEKDFTDMHSLAACTMASEEVLLAGTCLLGQLEAHMGNFDDAEGTLTRALNKAEQYFGPRHPKVGMVLTCLALMFQCKAIQEHSSSLLVQEGLYRRAIELLKAPPLDSEGDERSRIRSDIIALARGGYAETLSVQGNRKGEGEQMKKWAEAKWKNGRLSLAEALKVSESNKVPLIDSRIGRVL</sequence>
<name>A0A2P2KJW2_RHIMU</name>
<proteinExistence type="predicted"/>
<dbReference type="GO" id="GO:0005739">
    <property type="term" value="C:mitochondrion"/>
    <property type="evidence" value="ECO:0007669"/>
    <property type="project" value="TreeGrafter"/>
</dbReference>
<dbReference type="InterPro" id="IPR011990">
    <property type="entry name" value="TPR-like_helical_dom_sf"/>
</dbReference>
<reference evidence="1" key="1">
    <citation type="submission" date="2018-02" db="EMBL/GenBank/DDBJ databases">
        <title>Rhizophora mucronata_Transcriptome.</title>
        <authorList>
            <person name="Meera S.P."/>
            <person name="Sreeshan A."/>
            <person name="Augustine A."/>
        </authorList>
    </citation>
    <scope>NUCLEOTIDE SEQUENCE</scope>
    <source>
        <tissue evidence="1">Leaf</tissue>
    </source>
</reference>
<dbReference type="PANTHER" id="PTHR47868">
    <property type="entry name" value="OS05G0457700 PROTEIN"/>
    <property type="match status" value="1"/>
</dbReference>